<reference evidence="1 2" key="1">
    <citation type="submission" date="2022-05" db="EMBL/GenBank/DDBJ databases">
        <authorList>
            <person name="Jo J.-H."/>
            <person name="Im W.-T."/>
        </authorList>
    </citation>
    <scope>NUCLEOTIDE SEQUENCE [LARGE SCALE GENOMIC DNA]</scope>
    <source>
        <strain evidence="1 2">NSE70-1</strain>
    </source>
</reference>
<name>A0ABT0RVI2_9SPHN</name>
<protein>
    <recommendedName>
        <fullName evidence="3">BON domain-containing protein</fullName>
    </recommendedName>
</protein>
<accession>A0ABT0RVI2</accession>
<sequence length="106" mass="11699">MNRRTIVLLGLAATIGFAGLWHGPLGAGERLASDVETTARRTLDYYELPMIQAKLQRGPLSRRLILSGPADDFQRSELVRMLDETPGVLEVRWDPASLPQETGAAR</sequence>
<keyword evidence="2" id="KW-1185">Reference proteome</keyword>
<organism evidence="1 2">
    <name type="scientific">Sphingomonas caseinilyticus</name>
    <dbReference type="NCBI Taxonomy" id="2908205"/>
    <lineage>
        <taxon>Bacteria</taxon>
        <taxon>Pseudomonadati</taxon>
        <taxon>Pseudomonadota</taxon>
        <taxon>Alphaproteobacteria</taxon>
        <taxon>Sphingomonadales</taxon>
        <taxon>Sphingomonadaceae</taxon>
        <taxon>Sphingomonas</taxon>
    </lineage>
</organism>
<evidence type="ECO:0008006" key="3">
    <source>
        <dbReference type="Google" id="ProtNLM"/>
    </source>
</evidence>
<evidence type="ECO:0000313" key="2">
    <source>
        <dbReference type="Proteomes" id="UP001203410"/>
    </source>
</evidence>
<evidence type="ECO:0000313" key="1">
    <source>
        <dbReference type="EMBL" id="MCL6699049.1"/>
    </source>
</evidence>
<dbReference type="Proteomes" id="UP001203410">
    <property type="component" value="Unassembled WGS sequence"/>
</dbReference>
<proteinExistence type="predicted"/>
<dbReference type="RefSeq" id="WP_249904421.1">
    <property type="nucleotide sequence ID" value="NZ_JAMGBA010000002.1"/>
</dbReference>
<dbReference type="EMBL" id="JAMGBA010000002">
    <property type="protein sequence ID" value="MCL6699049.1"/>
    <property type="molecule type" value="Genomic_DNA"/>
</dbReference>
<comment type="caution">
    <text evidence="1">The sequence shown here is derived from an EMBL/GenBank/DDBJ whole genome shotgun (WGS) entry which is preliminary data.</text>
</comment>
<gene>
    <name evidence="1" type="ORF">LZ496_09680</name>
</gene>